<dbReference type="EMBL" id="FUZI01000001">
    <property type="protein sequence ID" value="SKC31129.1"/>
    <property type="molecule type" value="Genomic_DNA"/>
</dbReference>
<evidence type="ECO:0000313" key="6">
    <source>
        <dbReference type="EMBL" id="MEC6898544.1"/>
    </source>
</evidence>
<dbReference type="Proteomes" id="UP001339429">
    <property type="component" value="Unassembled WGS sequence"/>
</dbReference>
<keyword evidence="1" id="KW-0805">Transcription regulation</keyword>
<evidence type="ECO:0000259" key="5">
    <source>
        <dbReference type="PROSITE" id="PS50977"/>
    </source>
</evidence>
<keyword evidence="9" id="KW-1185">Reference proteome</keyword>
<protein>
    <submittedName>
        <fullName evidence="7">HTH-type transcriptional regulator YjdC</fullName>
    </submittedName>
    <submittedName>
        <fullName evidence="6">TetR family transcriptional regulator</fullName>
    </submittedName>
</protein>
<dbReference type="GO" id="GO:0003677">
    <property type="term" value="F:DNA binding"/>
    <property type="evidence" value="ECO:0007669"/>
    <property type="project" value="UniProtKB-UniRule"/>
</dbReference>
<sequence length="179" mass="20574">MTKRQKLITGFLELAQKEGITLTGVDTIAEHTKISKKTIYNNFGNKEGLVIEALTSFSHNIQQNWAEEWNVIEDKKELVLARFSELEMLITNQQFYGCIFMVACREFSDAQHPLHQLAVKHKQASYIETQKRLTALGIENSQLAFHIELLYEGLIVKLIAHKDVTLISDTKEIIRNLMK</sequence>
<reference evidence="7 8" key="1">
    <citation type="submission" date="2017-02" db="EMBL/GenBank/DDBJ databases">
        <authorList>
            <person name="Peterson S.W."/>
        </authorList>
    </citation>
    <scope>NUCLEOTIDE SEQUENCE [LARGE SCALE GENOMIC DNA]</scope>
    <source>
        <strain evidence="8">type strain: NCCB 100098</strain>
        <strain evidence="7">Type strain: NCCB 100098</strain>
    </source>
</reference>
<evidence type="ECO:0000256" key="3">
    <source>
        <dbReference type="ARBA" id="ARBA00023163"/>
    </source>
</evidence>
<feature type="domain" description="HTH tetR-type" evidence="5">
    <location>
        <begin position="1"/>
        <end position="61"/>
    </location>
</feature>
<evidence type="ECO:0000256" key="2">
    <source>
        <dbReference type="ARBA" id="ARBA00023125"/>
    </source>
</evidence>
<dbReference type="EMBL" id="JAYXUD010000004">
    <property type="protein sequence ID" value="MEC6898544.1"/>
    <property type="molecule type" value="Genomic_DNA"/>
</dbReference>
<keyword evidence="2 4" id="KW-0238">DNA-binding</keyword>
<proteinExistence type="predicted"/>
<dbReference type="Pfam" id="PF00440">
    <property type="entry name" value="TetR_N"/>
    <property type="match status" value="1"/>
</dbReference>
<dbReference type="SUPFAM" id="SSF46689">
    <property type="entry name" value="Homeodomain-like"/>
    <property type="match status" value="1"/>
</dbReference>
<organism evidence="7 8">
    <name type="scientific">Photobacterium piscicola</name>
    <dbReference type="NCBI Taxonomy" id="1378299"/>
    <lineage>
        <taxon>Bacteria</taxon>
        <taxon>Pseudomonadati</taxon>
        <taxon>Pseudomonadota</taxon>
        <taxon>Gammaproteobacteria</taxon>
        <taxon>Vibrionales</taxon>
        <taxon>Vibrionaceae</taxon>
        <taxon>Photobacterium</taxon>
    </lineage>
</organism>
<dbReference type="PROSITE" id="PS50977">
    <property type="entry name" value="HTH_TETR_2"/>
    <property type="match status" value="1"/>
</dbReference>
<dbReference type="Gene3D" id="1.10.357.10">
    <property type="entry name" value="Tetracycline Repressor, domain 2"/>
    <property type="match status" value="1"/>
</dbReference>
<name>A0A1T5HWD1_9GAMM</name>
<dbReference type="AlphaFoldDB" id="A0A1T5HWD1"/>
<dbReference type="PANTHER" id="PTHR47506">
    <property type="entry name" value="TRANSCRIPTIONAL REGULATORY PROTEIN"/>
    <property type="match status" value="1"/>
</dbReference>
<dbReference type="Proteomes" id="UP000189966">
    <property type="component" value="Unassembled WGS sequence"/>
</dbReference>
<dbReference type="PANTHER" id="PTHR47506:SF1">
    <property type="entry name" value="HTH-TYPE TRANSCRIPTIONAL REGULATOR YJDC"/>
    <property type="match status" value="1"/>
</dbReference>
<accession>A0A1T5HWD1</accession>
<dbReference type="OrthoDB" id="116240at2"/>
<dbReference type="RefSeq" id="WP_080155953.1">
    <property type="nucleotide sequence ID" value="NZ_CP175535.1"/>
</dbReference>
<gene>
    <name evidence="7" type="primary">yjdC_1</name>
    <name evidence="7" type="ORF">CZ809_00607</name>
    <name evidence="6" type="ORF">VXS00_07835</name>
</gene>
<evidence type="ECO:0000256" key="4">
    <source>
        <dbReference type="PROSITE-ProRule" id="PRU00335"/>
    </source>
</evidence>
<keyword evidence="3" id="KW-0804">Transcription</keyword>
<dbReference type="InterPro" id="IPR009057">
    <property type="entry name" value="Homeodomain-like_sf"/>
</dbReference>
<evidence type="ECO:0000313" key="9">
    <source>
        <dbReference type="Proteomes" id="UP001339429"/>
    </source>
</evidence>
<evidence type="ECO:0000313" key="7">
    <source>
        <dbReference type="EMBL" id="SKC31129.1"/>
    </source>
</evidence>
<reference evidence="6 9" key="2">
    <citation type="submission" date="2024-01" db="EMBL/GenBank/DDBJ databases">
        <title>Active colonisers of the gastrointestinal tract of Atlantic salmon farmed in a warm water region.</title>
        <authorList>
            <person name="Bowman J.P."/>
        </authorList>
    </citation>
    <scope>NUCLEOTIDE SEQUENCE [LARGE SCALE GENOMIC DNA]</scope>
    <source>
        <strain evidence="6 9">S4MW1</strain>
    </source>
</reference>
<evidence type="ECO:0000256" key="1">
    <source>
        <dbReference type="ARBA" id="ARBA00023015"/>
    </source>
</evidence>
<evidence type="ECO:0000313" key="8">
    <source>
        <dbReference type="Proteomes" id="UP000189966"/>
    </source>
</evidence>
<dbReference type="InterPro" id="IPR001647">
    <property type="entry name" value="HTH_TetR"/>
</dbReference>
<feature type="DNA-binding region" description="H-T-H motif" evidence="4">
    <location>
        <begin position="24"/>
        <end position="43"/>
    </location>
</feature>